<feature type="binding site" evidence="10">
    <location>
        <position position="301"/>
    </location>
    <ligand>
        <name>1D-myo-inositol 1,3,4-trisphosphate</name>
        <dbReference type="ChEBI" id="CHEBI:58414"/>
    </ligand>
</feature>
<keyword evidence="6 9" id="KW-0418">Kinase</keyword>
<feature type="binding site" evidence="10">
    <location>
        <position position="152"/>
    </location>
    <ligand>
        <name>ATP</name>
        <dbReference type="ChEBI" id="CHEBI:30616"/>
    </ligand>
</feature>
<keyword evidence="4 9" id="KW-0479">Metal-binding</keyword>
<name>A0AAE1TC32_9LAMI</name>
<evidence type="ECO:0000256" key="6">
    <source>
        <dbReference type="ARBA" id="ARBA00022777"/>
    </source>
</evidence>
<keyword evidence="5 9" id="KW-0547">Nucleotide-binding</keyword>
<feature type="binding site" evidence="10">
    <location>
        <position position="212"/>
    </location>
    <ligand>
        <name>ATP</name>
        <dbReference type="ChEBI" id="CHEBI:30616"/>
    </ligand>
</feature>
<dbReference type="GO" id="GO:0047325">
    <property type="term" value="F:inositol-3,4,5,6-tetrakisphosphate 1-kinase activity"/>
    <property type="evidence" value="ECO:0007669"/>
    <property type="project" value="UniProtKB-EC"/>
</dbReference>
<organism evidence="13 14">
    <name type="scientific">Sesamum angolense</name>
    <dbReference type="NCBI Taxonomy" id="2727404"/>
    <lineage>
        <taxon>Eukaryota</taxon>
        <taxon>Viridiplantae</taxon>
        <taxon>Streptophyta</taxon>
        <taxon>Embryophyta</taxon>
        <taxon>Tracheophyta</taxon>
        <taxon>Spermatophyta</taxon>
        <taxon>Magnoliopsida</taxon>
        <taxon>eudicotyledons</taxon>
        <taxon>Gunneridae</taxon>
        <taxon>Pentapetalae</taxon>
        <taxon>asterids</taxon>
        <taxon>lamiids</taxon>
        <taxon>Lamiales</taxon>
        <taxon>Pedaliaceae</taxon>
        <taxon>Sesamum</taxon>
    </lineage>
</organism>
<evidence type="ECO:0000256" key="10">
    <source>
        <dbReference type="PIRSR" id="PIRSR038186-1"/>
    </source>
</evidence>
<sequence>MMSSDSEQKDGSSRCTYRIAYALSPKKVESFIQPSLLNLALQRRIHLFPLQLSKPLSDQPPFDCLIHKLSHPDWIHQLLLFLSHNPHIPVIDHPHAIHRLHNRITMLQLVDHLNLTSPHLSLAIPNQLLLDTPPSLFHTLPSNHITFPLIAKPLLADGSAGSHQMSLVFNEEGLRALNLNPPFVLQEFVNHGGVVFKVYVAGRHVQCVKRKSLPDISEEKFGGSQNLLPFSQISNVAAQEQSDQSLAKLMEAAELPPSSFVNEVATQLRQALNLNLFNFDMIRDSKVEGRYLVIDINYFPGYAKMPCYETILTDFFLDIVQQKQSEVSNNCVAILSIIWWSSGNVRDSGIVKNGEGGLGKELSCIYNLASEKVAPNPSLVQVIRKCWDSGRQ</sequence>
<feature type="binding site" evidence="11">
    <location>
        <position position="280"/>
    </location>
    <ligand>
        <name>Mg(2+)</name>
        <dbReference type="ChEBI" id="CHEBI:18420"/>
        <label>1</label>
    </ligand>
</feature>
<keyword evidence="7 9" id="KW-0067">ATP-binding</keyword>
<dbReference type="PIRSF" id="PIRSF038186">
    <property type="entry name" value="ITPK"/>
    <property type="match status" value="1"/>
</dbReference>
<feature type="binding site" evidence="11">
    <location>
        <position position="295"/>
    </location>
    <ligand>
        <name>Mg(2+)</name>
        <dbReference type="ChEBI" id="CHEBI:18420"/>
        <label>1</label>
    </ligand>
</feature>
<gene>
    <name evidence="13" type="ORF">Sango_2597700</name>
</gene>
<dbReference type="PANTHER" id="PTHR14217:SF20">
    <property type="entry name" value="INOSITOL-TETRAKISPHOSPHATE 1-KINASE"/>
    <property type="match status" value="1"/>
</dbReference>
<dbReference type="Proteomes" id="UP001289374">
    <property type="component" value="Unassembled WGS sequence"/>
</dbReference>
<dbReference type="GO" id="GO:0005737">
    <property type="term" value="C:cytoplasm"/>
    <property type="evidence" value="ECO:0007669"/>
    <property type="project" value="TreeGrafter"/>
</dbReference>
<comment type="similarity">
    <text evidence="1 9">Belongs to the ITPK1 family.</text>
</comment>
<evidence type="ECO:0000256" key="7">
    <source>
        <dbReference type="ARBA" id="ARBA00022840"/>
    </source>
</evidence>
<feature type="binding site" evidence="10">
    <location>
        <position position="197"/>
    </location>
    <ligand>
        <name>1D-myo-inositol 1,3,4-trisphosphate</name>
        <dbReference type="ChEBI" id="CHEBI:58414"/>
    </ligand>
</feature>
<comment type="function">
    <text evidence="9">Kinase that can phosphorylate various inositol polyphosphate such as Ins(3,4,5,6)P4 or Ins(1,3,4)P3.</text>
</comment>
<dbReference type="InterPro" id="IPR008656">
    <property type="entry name" value="Inositol_tetrakis-P_1-kinase"/>
</dbReference>
<dbReference type="InterPro" id="IPR011761">
    <property type="entry name" value="ATP-grasp"/>
</dbReference>
<feature type="binding site" evidence="10">
    <location>
        <position position="68"/>
    </location>
    <ligand>
        <name>1D-myo-inositol 1,3,4-trisphosphate</name>
        <dbReference type="ChEBI" id="CHEBI:58414"/>
    </ligand>
</feature>
<feature type="binding site" evidence="10">
    <location>
        <position position="297"/>
    </location>
    <ligand>
        <name>1D-myo-inositol 1,3,4-trisphosphate</name>
        <dbReference type="ChEBI" id="CHEBI:58414"/>
    </ligand>
</feature>
<evidence type="ECO:0000256" key="3">
    <source>
        <dbReference type="ARBA" id="ARBA00022679"/>
    </source>
</evidence>
<dbReference type="GO" id="GO:0000287">
    <property type="term" value="F:magnesium ion binding"/>
    <property type="evidence" value="ECO:0007669"/>
    <property type="project" value="InterPro"/>
</dbReference>
<keyword evidence="8 9" id="KW-0460">Magnesium</keyword>
<dbReference type="EMBL" id="JACGWL010000016">
    <property type="protein sequence ID" value="KAK4384737.1"/>
    <property type="molecule type" value="Genomic_DNA"/>
</dbReference>
<feature type="binding site" evidence="11">
    <location>
        <position position="297"/>
    </location>
    <ligand>
        <name>Mg(2+)</name>
        <dbReference type="ChEBI" id="CHEBI:18420"/>
        <label>2</label>
    </ligand>
</feature>
<dbReference type="InterPro" id="IPR040464">
    <property type="entry name" value="InsP(3)kin_ATP-grasp"/>
</dbReference>
<evidence type="ECO:0000256" key="5">
    <source>
        <dbReference type="ARBA" id="ARBA00022741"/>
    </source>
</evidence>
<accession>A0AAE1TC32</accession>
<dbReference type="InterPro" id="IPR041429">
    <property type="entry name" value="ITPK1_N"/>
</dbReference>
<feature type="binding site" evidence="11">
    <location>
        <position position="295"/>
    </location>
    <ligand>
        <name>Mg(2+)</name>
        <dbReference type="ChEBI" id="CHEBI:18420"/>
        <label>2</label>
    </ligand>
</feature>
<evidence type="ECO:0000256" key="4">
    <source>
        <dbReference type="ARBA" id="ARBA00022723"/>
    </source>
</evidence>
<dbReference type="PROSITE" id="PS50975">
    <property type="entry name" value="ATP_GRASP"/>
    <property type="match status" value="1"/>
</dbReference>
<comment type="cofactor">
    <cofactor evidence="9 11">
        <name>Mg(2+)</name>
        <dbReference type="ChEBI" id="CHEBI:18420"/>
    </cofactor>
    <text evidence="9 11">Binds 2 magnesium ions per subunit.</text>
</comment>
<reference evidence="13" key="2">
    <citation type="journal article" date="2024" name="Plant">
        <title>Genomic evolution and insights into agronomic trait innovations of Sesamum species.</title>
        <authorList>
            <person name="Miao H."/>
            <person name="Wang L."/>
            <person name="Qu L."/>
            <person name="Liu H."/>
            <person name="Sun Y."/>
            <person name="Le M."/>
            <person name="Wang Q."/>
            <person name="Wei S."/>
            <person name="Zheng Y."/>
            <person name="Lin W."/>
            <person name="Duan Y."/>
            <person name="Cao H."/>
            <person name="Xiong S."/>
            <person name="Wang X."/>
            <person name="Wei L."/>
            <person name="Li C."/>
            <person name="Ma Q."/>
            <person name="Ju M."/>
            <person name="Zhao R."/>
            <person name="Li G."/>
            <person name="Mu C."/>
            <person name="Tian Q."/>
            <person name="Mei H."/>
            <person name="Zhang T."/>
            <person name="Gao T."/>
            <person name="Zhang H."/>
        </authorList>
    </citation>
    <scope>NUCLEOTIDE SEQUENCE</scope>
    <source>
        <strain evidence="13">K16</strain>
    </source>
</reference>
<dbReference type="GO" id="GO:0005524">
    <property type="term" value="F:ATP binding"/>
    <property type="evidence" value="ECO:0007669"/>
    <property type="project" value="UniProtKB-UniRule"/>
</dbReference>
<evidence type="ECO:0000256" key="2">
    <source>
        <dbReference type="ARBA" id="ARBA00011245"/>
    </source>
</evidence>
<dbReference type="GO" id="GO:0052726">
    <property type="term" value="F:inositol-1,3,4-trisphosphate 5-kinase activity"/>
    <property type="evidence" value="ECO:0007669"/>
    <property type="project" value="InterPro"/>
</dbReference>
<evidence type="ECO:0000313" key="13">
    <source>
        <dbReference type="EMBL" id="KAK4384737.1"/>
    </source>
</evidence>
<dbReference type="GO" id="GO:0052725">
    <property type="term" value="F:inositol-1,3,4-trisphosphate 6-kinase activity"/>
    <property type="evidence" value="ECO:0007669"/>
    <property type="project" value="InterPro"/>
</dbReference>
<evidence type="ECO:0000313" key="14">
    <source>
        <dbReference type="Proteomes" id="UP001289374"/>
    </source>
</evidence>
<feature type="domain" description="ATP-grasp" evidence="12">
    <location>
        <begin position="114"/>
        <end position="328"/>
    </location>
</feature>
<evidence type="ECO:0000256" key="1">
    <source>
        <dbReference type="ARBA" id="ARBA00009601"/>
    </source>
</evidence>
<dbReference type="PANTHER" id="PTHR14217">
    <property type="entry name" value="INOSITOL-TETRAKISPHOSPHATE 1-KINASE"/>
    <property type="match status" value="1"/>
</dbReference>
<comment type="subunit">
    <text evidence="2 9">Monomer.</text>
</comment>
<protein>
    <recommendedName>
        <fullName evidence="9">Inositol-tetrakisphosphate 1-kinase</fullName>
        <ecNumber evidence="9">2.7.1.134</ecNumber>
    </recommendedName>
</protein>
<feature type="binding site" evidence="10">
    <location>
        <begin position="186"/>
        <end position="197"/>
    </location>
    <ligand>
        <name>ATP</name>
        <dbReference type="ChEBI" id="CHEBI:30616"/>
    </ligand>
</feature>
<comment type="caution">
    <text evidence="13">The sequence shown here is derived from an EMBL/GenBank/DDBJ whole genome shotgun (WGS) entry which is preliminary data.</text>
</comment>
<dbReference type="EC" id="2.7.1.134" evidence="9"/>
<comment type="catalytic activity">
    <reaction evidence="9">
        <text>1D-myo-inositol 3,4,5,6-tetrakisphosphate + ATP = 1D-myo-inositol 1,3,4,5,6-pentakisphosphate + ADP + H(+)</text>
        <dbReference type="Rhea" id="RHEA:12452"/>
        <dbReference type="ChEBI" id="CHEBI:15378"/>
        <dbReference type="ChEBI" id="CHEBI:30616"/>
        <dbReference type="ChEBI" id="CHEBI:57539"/>
        <dbReference type="ChEBI" id="CHEBI:57733"/>
        <dbReference type="ChEBI" id="CHEBI:456216"/>
        <dbReference type="EC" id="2.7.1.134"/>
    </reaction>
</comment>
<dbReference type="AlphaFoldDB" id="A0AAE1TC32"/>
<dbReference type="Pfam" id="PF05770">
    <property type="entry name" value="Ins134_P3_kin"/>
    <property type="match status" value="1"/>
</dbReference>
<evidence type="ECO:0000259" key="12">
    <source>
        <dbReference type="PROSITE" id="PS50975"/>
    </source>
</evidence>
<feature type="binding site" evidence="10">
    <location>
        <position position="163"/>
    </location>
    <ligand>
        <name>1D-myo-inositol 1,3,4-trisphosphate</name>
        <dbReference type="ChEBI" id="CHEBI:58414"/>
    </ligand>
</feature>
<reference evidence="13" key="1">
    <citation type="submission" date="2020-06" db="EMBL/GenBank/DDBJ databases">
        <authorList>
            <person name="Li T."/>
            <person name="Hu X."/>
            <person name="Zhang T."/>
            <person name="Song X."/>
            <person name="Zhang H."/>
            <person name="Dai N."/>
            <person name="Sheng W."/>
            <person name="Hou X."/>
            <person name="Wei L."/>
        </authorList>
    </citation>
    <scope>NUCLEOTIDE SEQUENCE</scope>
    <source>
        <strain evidence="13">K16</strain>
        <tissue evidence="13">Leaf</tissue>
    </source>
</reference>
<proteinExistence type="inferred from homology"/>
<keyword evidence="3 9" id="KW-0808">Transferase</keyword>
<dbReference type="Gene3D" id="3.30.470.20">
    <property type="entry name" value="ATP-grasp fold, B domain"/>
    <property type="match status" value="1"/>
</dbReference>
<feature type="binding site" evidence="10">
    <location>
        <position position="103"/>
    </location>
    <ligand>
        <name>ATP</name>
        <dbReference type="ChEBI" id="CHEBI:30616"/>
    </ligand>
</feature>
<evidence type="ECO:0000256" key="8">
    <source>
        <dbReference type="ARBA" id="ARBA00022842"/>
    </source>
</evidence>
<dbReference type="Pfam" id="PF17927">
    <property type="entry name" value="Ins134_P3_kin_N"/>
    <property type="match status" value="1"/>
</dbReference>
<keyword evidence="14" id="KW-1185">Reference proteome</keyword>
<evidence type="ECO:0000256" key="9">
    <source>
        <dbReference type="PIRNR" id="PIRNR038186"/>
    </source>
</evidence>
<dbReference type="SUPFAM" id="SSF56059">
    <property type="entry name" value="Glutathione synthetase ATP-binding domain-like"/>
    <property type="match status" value="1"/>
</dbReference>
<dbReference type="GO" id="GO:0032957">
    <property type="term" value="P:inositol trisphosphate metabolic process"/>
    <property type="evidence" value="ECO:0007669"/>
    <property type="project" value="InterPro"/>
</dbReference>
<evidence type="ECO:0000256" key="11">
    <source>
        <dbReference type="PIRSR" id="PIRSR038186-2"/>
    </source>
</evidence>
<feature type="binding site" evidence="10">
    <location>
        <position position="27"/>
    </location>
    <ligand>
        <name>1D-myo-inositol 1,3,4-trisphosphate</name>
        <dbReference type="ChEBI" id="CHEBI:58414"/>
    </ligand>
</feature>